<reference evidence="4" key="2">
    <citation type="submission" date="2023-05" db="EMBL/GenBank/DDBJ databases">
        <authorList>
            <consortium name="Lawrence Berkeley National Laboratory"/>
            <person name="Steindorff A."/>
            <person name="Hensen N."/>
            <person name="Bonometti L."/>
            <person name="Westerberg I."/>
            <person name="Brannstrom I.O."/>
            <person name="Guillou S."/>
            <person name="Cros-Aarteil S."/>
            <person name="Calhoun S."/>
            <person name="Haridas S."/>
            <person name="Kuo A."/>
            <person name="Mondo S."/>
            <person name="Pangilinan J."/>
            <person name="Riley R."/>
            <person name="Labutti K."/>
            <person name="Andreopoulos B."/>
            <person name="Lipzen A."/>
            <person name="Chen C."/>
            <person name="Yanf M."/>
            <person name="Daum C."/>
            <person name="Ng V."/>
            <person name="Clum A."/>
            <person name="Ohm R."/>
            <person name="Martin F."/>
            <person name="Silar P."/>
            <person name="Natvig D."/>
            <person name="Lalanne C."/>
            <person name="Gautier V."/>
            <person name="Ament-Velasquez S.L."/>
            <person name="Kruys A."/>
            <person name="Hutchinson M.I."/>
            <person name="Powell A.J."/>
            <person name="Barry K."/>
            <person name="Miller A.N."/>
            <person name="Grigoriev I.V."/>
            <person name="Debuchy R."/>
            <person name="Gladieux P."/>
            <person name="Thoren M.H."/>
            <person name="Johannesson H."/>
        </authorList>
    </citation>
    <scope>NUCLEOTIDE SEQUENCE</scope>
    <source>
        <strain evidence="4">PSN243</strain>
    </source>
</reference>
<feature type="chain" id="PRO_5043642368" evidence="2">
    <location>
        <begin position="23"/>
        <end position="713"/>
    </location>
</feature>
<dbReference type="InterPro" id="IPR013830">
    <property type="entry name" value="SGNH_hydro"/>
</dbReference>
<dbReference type="AlphaFoldDB" id="A0AAV9G428"/>
<accession>A0AAV9G428</accession>
<proteinExistence type="predicted"/>
<keyword evidence="4" id="KW-0378">Hydrolase</keyword>
<evidence type="ECO:0000313" key="4">
    <source>
        <dbReference type="EMBL" id="KAK4441921.1"/>
    </source>
</evidence>
<evidence type="ECO:0000259" key="3">
    <source>
        <dbReference type="Pfam" id="PF13472"/>
    </source>
</evidence>
<protein>
    <submittedName>
        <fullName evidence="4">SGNH hydrolase-type esterase domain-containing protein</fullName>
    </submittedName>
</protein>
<feature type="compositionally biased region" description="Basic residues" evidence="1">
    <location>
        <begin position="679"/>
        <end position="688"/>
    </location>
</feature>
<dbReference type="InterPro" id="IPR037460">
    <property type="entry name" value="SEST-like"/>
</dbReference>
<evidence type="ECO:0000256" key="1">
    <source>
        <dbReference type="SAM" id="MobiDB-lite"/>
    </source>
</evidence>
<name>A0AAV9G428_9PEZI</name>
<dbReference type="SUPFAM" id="SSF52266">
    <property type="entry name" value="SGNH hydrolase"/>
    <property type="match status" value="1"/>
</dbReference>
<dbReference type="InterPro" id="IPR036514">
    <property type="entry name" value="SGNH_hydro_sf"/>
</dbReference>
<feature type="region of interest" description="Disordered" evidence="1">
    <location>
        <begin position="679"/>
        <end position="713"/>
    </location>
</feature>
<organism evidence="4 5">
    <name type="scientific">Podospora aff. communis PSN243</name>
    <dbReference type="NCBI Taxonomy" id="3040156"/>
    <lineage>
        <taxon>Eukaryota</taxon>
        <taxon>Fungi</taxon>
        <taxon>Dikarya</taxon>
        <taxon>Ascomycota</taxon>
        <taxon>Pezizomycotina</taxon>
        <taxon>Sordariomycetes</taxon>
        <taxon>Sordariomycetidae</taxon>
        <taxon>Sordariales</taxon>
        <taxon>Podosporaceae</taxon>
        <taxon>Podospora</taxon>
    </lineage>
</organism>
<gene>
    <name evidence="4" type="ORF">QBC34DRAFT_457402</name>
</gene>
<dbReference type="CDD" id="cd01823">
    <property type="entry name" value="SEST_like"/>
    <property type="match status" value="1"/>
</dbReference>
<dbReference type="PANTHER" id="PTHR37981:SF1">
    <property type="entry name" value="SGNH HYDROLASE-TYPE ESTERASE DOMAIN-CONTAINING PROTEIN"/>
    <property type="match status" value="1"/>
</dbReference>
<dbReference type="Pfam" id="PF13472">
    <property type="entry name" value="Lipase_GDSL_2"/>
    <property type="match status" value="1"/>
</dbReference>
<dbReference type="Gene3D" id="3.40.50.1110">
    <property type="entry name" value="SGNH hydrolase"/>
    <property type="match status" value="1"/>
</dbReference>
<dbReference type="GO" id="GO:0016788">
    <property type="term" value="F:hydrolase activity, acting on ester bonds"/>
    <property type="evidence" value="ECO:0007669"/>
    <property type="project" value="InterPro"/>
</dbReference>
<dbReference type="PANTHER" id="PTHR37981">
    <property type="entry name" value="LIPASE 2"/>
    <property type="match status" value="1"/>
</dbReference>
<dbReference type="EMBL" id="MU866046">
    <property type="protein sequence ID" value="KAK4441921.1"/>
    <property type="molecule type" value="Genomic_DNA"/>
</dbReference>
<dbReference type="Pfam" id="PF18647">
    <property type="entry name" value="Fungal_lectin_2"/>
    <property type="match status" value="1"/>
</dbReference>
<reference evidence="4" key="1">
    <citation type="journal article" date="2023" name="Mol. Phylogenet. Evol.">
        <title>Genome-scale phylogeny and comparative genomics of the fungal order Sordariales.</title>
        <authorList>
            <person name="Hensen N."/>
            <person name="Bonometti L."/>
            <person name="Westerberg I."/>
            <person name="Brannstrom I.O."/>
            <person name="Guillou S."/>
            <person name="Cros-Aarteil S."/>
            <person name="Calhoun S."/>
            <person name="Haridas S."/>
            <person name="Kuo A."/>
            <person name="Mondo S."/>
            <person name="Pangilinan J."/>
            <person name="Riley R."/>
            <person name="LaButti K."/>
            <person name="Andreopoulos B."/>
            <person name="Lipzen A."/>
            <person name="Chen C."/>
            <person name="Yan M."/>
            <person name="Daum C."/>
            <person name="Ng V."/>
            <person name="Clum A."/>
            <person name="Steindorff A."/>
            <person name="Ohm R.A."/>
            <person name="Martin F."/>
            <person name="Silar P."/>
            <person name="Natvig D.O."/>
            <person name="Lalanne C."/>
            <person name="Gautier V."/>
            <person name="Ament-Velasquez S.L."/>
            <person name="Kruys A."/>
            <person name="Hutchinson M.I."/>
            <person name="Powell A.J."/>
            <person name="Barry K."/>
            <person name="Miller A.N."/>
            <person name="Grigoriev I.V."/>
            <person name="Debuchy R."/>
            <person name="Gladieux P."/>
            <person name="Hiltunen Thoren M."/>
            <person name="Johannesson H."/>
        </authorList>
    </citation>
    <scope>NUCLEOTIDE SEQUENCE</scope>
    <source>
        <strain evidence="4">PSN243</strain>
    </source>
</reference>
<dbReference type="Proteomes" id="UP001321760">
    <property type="component" value="Unassembled WGS sequence"/>
</dbReference>
<keyword evidence="5" id="KW-1185">Reference proteome</keyword>
<feature type="domain" description="SGNH hydrolase-type esterase" evidence="3">
    <location>
        <begin position="55"/>
        <end position="220"/>
    </location>
</feature>
<evidence type="ECO:0000313" key="5">
    <source>
        <dbReference type="Proteomes" id="UP001321760"/>
    </source>
</evidence>
<evidence type="ECO:0000256" key="2">
    <source>
        <dbReference type="SAM" id="SignalP"/>
    </source>
</evidence>
<keyword evidence="2" id="KW-0732">Signal</keyword>
<comment type="caution">
    <text evidence="4">The sequence shown here is derived from an EMBL/GenBank/DDBJ whole genome shotgun (WGS) entry which is preliminary data.</text>
</comment>
<sequence length="713" mass="79785">MPSPSWLLLAATLWPGLVTSFAVPPPPIFNGSSSGAGLGKRSTPVSLGWVKRFAAIGDSFTAGIGSGKPMTSDSRYDNRACSRFDYGWPSIVSQNLPELNYMDYPACSGARSTDVWEQARNLASNLDVVMLTAGGNDLCLAAMIRKCIILPYGGEAGCNALIDAAENNLATILKPNIRSILNELKPKMRSDKKGIVVYLGYAPFFDTRNEDCATKQHWHIFEFMRWTFWGQSPLRLTRARREKLNGLVVKINKAISEVVDEFAALPESSRAFDIIYGSWEDWPKESDGQFCSPSGDGDYPEPNQPDLLFFKWPTNEPAPRMDLRRRSLEADPDTKLAEPAAEQNMAVVATSNTTDAVTAEGSLDGIHDTQYESSLHGMNTPNPAAVAHRKLNKRLLLPECPGDNDFDVTLGLGLPDTFGKIFHPNEKGHEAMASFAMYALGVAKHMQDNPEDSSLCSYEDRDFYCVRQRYKLKTWDYNFVSWKTLNDNKDDVCDMAANSNALNSSSGEGSFYHEINRGTPEWVEWHITKVNNLHSFSRSHCVDALRRLQDHCDGDATENPLNFKYGGTILTNGFRYEIKPIWRRKMFKQVDARCRARYVGGYTSYSIWGKGWLGDDHGVALRERAKGCIGPGGLWRWEFEYLDPFDDSEDSYGYEWKAYFRAFIGANDRCFADNHVQKKAGGRSHVAKRNPADERFNDEGCSGGASGDRDGDW</sequence>
<dbReference type="GO" id="GO:0006629">
    <property type="term" value="P:lipid metabolic process"/>
    <property type="evidence" value="ECO:0007669"/>
    <property type="project" value="TreeGrafter"/>
</dbReference>
<feature type="signal peptide" evidence="2">
    <location>
        <begin position="1"/>
        <end position="22"/>
    </location>
</feature>